<dbReference type="AlphaFoldDB" id="A0AA42BM16"/>
<dbReference type="GO" id="GO:0047632">
    <property type="term" value="F:agmatine deiminase activity"/>
    <property type="evidence" value="ECO:0007669"/>
    <property type="project" value="TreeGrafter"/>
</dbReference>
<dbReference type="PANTHER" id="PTHR31377:SF0">
    <property type="entry name" value="AGMATINE DEIMINASE-RELATED"/>
    <property type="match status" value="1"/>
</dbReference>
<reference evidence="2" key="1">
    <citation type="submission" date="2022-07" db="EMBL/GenBank/DDBJ databases">
        <title>Characterization of the Novel Bacterium Alteromonas immobilis LMIT006 and Alteromonas gregis LMIT007.</title>
        <authorList>
            <person name="Lin X."/>
        </authorList>
    </citation>
    <scope>NUCLEOTIDE SEQUENCE</scope>
    <source>
        <strain evidence="2">LMIT007</strain>
    </source>
</reference>
<dbReference type="Gene3D" id="3.75.10.10">
    <property type="entry name" value="L-arginine/glycine Amidinotransferase, Chain A"/>
    <property type="match status" value="1"/>
</dbReference>
<dbReference type="PANTHER" id="PTHR31377">
    <property type="entry name" value="AGMATINE DEIMINASE-RELATED"/>
    <property type="match status" value="1"/>
</dbReference>
<evidence type="ECO:0000313" key="3">
    <source>
        <dbReference type="Proteomes" id="UP001165413"/>
    </source>
</evidence>
<gene>
    <name evidence="2" type="ORF">NLF92_04245</name>
</gene>
<evidence type="ECO:0000256" key="1">
    <source>
        <dbReference type="ARBA" id="ARBA00022801"/>
    </source>
</evidence>
<dbReference type="InterPro" id="IPR007466">
    <property type="entry name" value="Peptidyl-Arg-deiminase_porph"/>
</dbReference>
<dbReference type="GO" id="GO:0009446">
    <property type="term" value="P:putrescine biosynthetic process"/>
    <property type="evidence" value="ECO:0007669"/>
    <property type="project" value="InterPro"/>
</dbReference>
<dbReference type="RefSeq" id="WP_254099234.1">
    <property type="nucleotide sequence ID" value="NZ_JANATA010000005.1"/>
</dbReference>
<proteinExistence type="predicted"/>
<protein>
    <submittedName>
        <fullName evidence="2">Agmatine deiminase family protein</fullName>
    </submittedName>
</protein>
<dbReference type="Proteomes" id="UP001165413">
    <property type="component" value="Unassembled WGS sequence"/>
</dbReference>
<keyword evidence="3" id="KW-1185">Reference proteome</keyword>
<evidence type="ECO:0000313" key="2">
    <source>
        <dbReference type="EMBL" id="MCP3428152.1"/>
    </source>
</evidence>
<dbReference type="GO" id="GO:0004668">
    <property type="term" value="F:protein-arginine deiminase activity"/>
    <property type="evidence" value="ECO:0007669"/>
    <property type="project" value="InterPro"/>
</dbReference>
<comment type="caution">
    <text evidence="2">The sequence shown here is derived from an EMBL/GenBank/DDBJ whole genome shotgun (WGS) entry which is preliminary data.</text>
</comment>
<keyword evidence="1" id="KW-0378">Hydrolase</keyword>
<dbReference type="SUPFAM" id="SSF55909">
    <property type="entry name" value="Pentein"/>
    <property type="match status" value="1"/>
</dbReference>
<sequence length="333" mass="36856">MHRLLPEWVEQEAVLLAWPHAETDWAPWLSEAHATYQQLILTILQQHAQVLLLVDYAQLDTVQNLFAEHPDVVLIPAKYNDTWVRDYGFLTTCDGTEKRALEFQFNGWGQKFTANLDNQVNIKYLADRLQVPLFSELAVVEGGALEINAAGVLLTTQMCLTNPKRNGTMTLDEYRALFAATLGVAQTIVLEHGHLAGDDTDGHIDTLARFTPNQGVVYQGCENRPTDPHFSGLHALGAELQHHLPDHTLFALPLPEVFSADGDRLPASYANFLILNGAILAPIYQQPEDAQALAVLADAYPEFSIVPVDCSVLVQQYGSLHCITMQIPKGVLA</sequence>
<accession>A0AA42BM16</accession>
<organism evidence="2 3">
    <name type="scientific">Opacimonas viscosa</name>
    <dbReference type="NCBI Taxonomy" id="2961944"/>
    <lineage>
        <taxon>Bacteria</taxon>
        <taxon>Pseudomonadati</taxon>
        <taxon>Pseudomonadota</taxon>
        <taxon>Gammaproteobacteria</taxon>
        <taxon>Alteromonadales</taxon>
        <taxon>Alteromonadaceae</taxon>
        <taxon>Opacimonas</taxon>
    </lineage>
</organism>
<dbReference type="Pfam" id="PF04371">
    <property type="entry name" value="PAD_porph"/>
    <property type="match status" value="1"/>
</dbReference>
<dbReference type="EMBL" id="JANATA010000005">
    <property type="protein sequence ID" value="MCP3428152.1"/>
    <property type="molecule type" value="Genomic_DNA"/>
</dbReference>
<name>A0AA42BM16_9ALTE</name>